<comment type="caution">
    <text evidence="13">The sequence shown here is derived from an EMBL/GenBank/DDBJ whole genome shotgun (WGS) entry which is preliminary data.</text>
</comment>
<dbReference type="GO" id="GO:0004523">
    <property type="term" value="F:RNA-DNA hybrid ribonuclease activity"/>
    <property type="evidence" value="ECO:0007669"/>
    <property type="project" value="UniProtKB-UniRule"/>
</dbReference>
<protein>
    <recommendedName>
        <fullName evidence="11">Ribonuclease</fullName>
        <ecNumber evidence="11">3.1.26.4</ecNumber>
    </recommendedName>
</protein>
<dbReference type="Proteomes" id="UP000317904">
    <property type="component" value="Unassembled WGS sequence"/>
</dbReference>
<keyword evidence="7 10" id="KW-0479">Metal-binding</keyword>
<feature type="domain" description="RNase H type-2" evidence="12">
    <location>
        <begin position="9"/>
        <end position="233"/>
    </location>
</feature>
<dbReference type="InterPro" id="IPR012337">
    <property type="entry name" value="RNaseH-like_sf"/>
</dbReference>
<evidence type="ECO:0000256" key="10">
    <source>
        <dbReference type="PROSITE-ProRule" id="PRU01319"/>
    </source>
</evidence>
<evidence type="ECO:0000259" key="12">
    <source>
        <dbReference type="PROSITE" id="PS51975"/>
    </source>
</evidence>
<keyword evidence="9 10" id="KW-0378">Hydrolase</keyword>
<dbReference type="InterPro" id="IPR024567">
    <property type="entry name" value="RNase_HII/HIII_dom"/>
</dbReference>
<evidence type="ECO:0000256" key="6">
    <source>
        <dbReference type="ARBA" id="ARBA00022722"/>
    </source>
</evidence>
<dbReference type="InterPro" id="IPR001352">
    <property type="entry name" value="RNase_HII/HIII"/>
</dbReference>
<comment type="subcellular location">
    <subcellularLocation>
        <location evidence="3">Cytoplasm</location>
    </subcellularLocation>
</comment>
<dbReference type="SUPFAM" id="SSF53098">
    <property type="entry name" value="Ribonuclease H-like"/>
    <property type="match status" value="1"/>
</dbReference>
<feature type="binding site" evidence="10">
    <location>
        <position position="119"/>
    </location>
    <ligand>
        <name>a divalent metal cation</name>
        <dbReference type="ChEBI" id="CHEBI:60240"/>
    </ligand>
</feature>
<dbReference type="PROSITE" id="PS51975">
    <property type="entry name" value="RNASE_H_2"/>
    <property type="match status" value="1"/>
</dbReference>
<dbReference type="AlphaFoldDB" id="A0A502M7M3"/>
<gene>
    <name evidence="13" type="ORF">FJM01_01720</name>
</gene>
<dbReference type="GO" id="GO:0005737">
    <property type="term" value="C:cytoplasm"/>
    <property type="evidence" value="ECO:0007669"/>
    <property type="project" value="UniProtKB-SubCell"/>
</dbReference>
<evidence type="ECO:0000313" key="14">
    <source>
        <dbReference type="Proteomes" id="UP000317904"/>
    </source>
</evidence>
<keyword evidence="6 10" id="KW-0540">Nuclease</keyword>
<comment type="catalytic activity">
    <reaction evidence="1 10 11">
        <text>Endonucleolytic cleavage to 5'-phosphomonoester.</text>
        <dbReference type="EC" id="3.1.26.4"/>
    </reaction>
</comment>
<evidence type="ECO:0000256" key="4">
    <source>
        <dbReference type="ARBA" id="ARBA00008378"/>
    </source>
</evidence>
<evidence type="ECO:0000313" key="13">
    <source>
        <dbReference type="EMBL" id="TPI01952.1"/>
    </source>
</evidence>
<evidence type="ECO:0000256" key="8">
    <source>
        <dbReference type="ARBA" id="ARBA00022759"/>
    </source>
</evidence>
<dbReference type="PANTHER" id="PTHR10954">
    <property type="entry name" value="RIBONUCLEASE H2 SUBUNIT A"/>
    <property type="match status" value="1"/>
</dbReference>
<sequence>MTSIEEKYKNFIGIDETGVGDYFTPVVSVACYIKPEFYNEILNSEVKDSKKLSTKKIIELYDFLKNKVHYSKTLLTQRGYNKLINSKINNNEIKTLIHSNSLNQLVAKNNLENIPVLIDQYVVSWDILEKHFIKLKNIDWLNFSNPVSKLYLETKGESKCLAVACASIIARYLLLEHMKRQNELYNFNFKLGASLEVDKQAAEFIKLHGESKLALVAKISFKTTEKDKKIIIKKVRL</sequence>
<reference evidence="13 14" key="1">
    <citation type="submission" date="2019-06" db="EMBL/GenBank/DDBJ databases">
        <title>A comparative genomics study of ostrich specific Mycoplasmas.</title>
        <authorList>
            <person name="Botes A."/>
            <person name="Nel T."/>
        </authorList>
    </citation>
    <scope>NUCLEOTIDE SEQUENCE [LARGE SCALE GENOMIC DNA]</scope>
    <source>
        <strain evidence="13 14">Ms01</strain>
    </source>
</reference>
<feature type="binding site" evidence="10">
    <location>
        <position position="16"/>
    </location>
    <ligand>
        <name>a divalent metal cation</name>
        <dbReference type="ChEBI" id="CHEBI:60240"/>
    </ligand>
</feature>
<dbReference type="Pfam" id="PF01351">
    <property type="entry name" value="RNase_HII"/>
    <property type="match status" value="1"/>
</dbReference>
<dbReference type="GO" id="GO:0032299">
    <property type="term" value="C:ribonuclease H2 complex"/>
    <property type="evidence" value="ECO:0007669"/>
    <property type="project" value="TreeGrafter"/>
</dbReference>
<evidence type="ECO:0000256" key="3">
    <source>
        <dbReference type="ARBA" id="ARBA00004496"/>
    </source>
</evidence>
<dbReference type="CDD" id="cd06590">
    <property type="entry name" value="RNase_HII_bacteria_HIII_like"/>
    <property type="match status" value="1"/>
</dbReference>
<accession>A0A502M7M3</accession>
<dbReference type="GO" id="GO:0046872">
    <property type="term" value="F:metal ion binding"/>
    <property type="evidence" value="ECO:0007669"/>
    <property type="project" value="UniProtKB-KW"/>
</dbReference>
<feature type="binding site" evidence="10">
    <location>
        <position position="15"/>
    </location>
    <ligand>
        <name>a divalent metal cation</name>
        <dbReference type="ChEBI" id="CHEBI:60240"/>
    </ligand>
</feature>
<dbReference type="EC" id="3.1.26.4" evidence="11"/>
<evidence type="ECO:0000256" key="2">
    <source>
        <dbReference type="ARBA" id="ARBA00004065"/>
    </source>
</evidence>
<dbReference type="InterPro" id="IPR036397">
    <property type="entry name" value="RNaseH_sf"/>
</dbReference>
<comment type="function">
    <text evidence="2 11">Endonuclease that specifically degrades the RNA of RNA-DNA hybrids.</text>
</comment>
<name>A0A502M7M3_9MOLU</name>
<keyword evidence="5" id="KW-0963">Cytoplasm</keyword>
<evidence type="ECO:0000256" key="5">
    <source>
        <dbReference type="ARBA" id="ARBA00022490"/>
    </source>
</evidence>
<organism evidence="13 14">
    <name type="scientific">Mycoplasma struthionis</name>
    <dbReference type="NCBI Taxonomy" id="538220"/>
    <lineage>
        <taxon>Bacteria</taxon>
        <taxon>Bacillati</taxon>
        <taxon>Mycoplasmatota</taxon>
        <taxon>Mollicutes</taxon>
        <taxon>Mycoplasmataceae</taxon>
        <taxon>Mycoplasma</taxon>
    </lineage>
</organism>
<dbReference type="Gene3D" id="3.30.420.10">
    <property type="entry name" value="Ribonuclease H-like superfamily/Ribonuclease H"/>
    <property type="match status" value="1"/>
</dbReference>
<dbReference type="EMBL" id="VFSY01000023">
    <property type="protein sequence ID" value="TPI01952.1"/>
    <property type="molecule type" value="Genomic_DNA"/>
</dbReference>
<evidence type="ECO:0000256" key="11">
    <source>
        <dbReference type="RuleBase" id="RU003515"/>
    </source>
</evidence>
<dbReference type="GO" id="GO:0043137">
    <property type="term" value="P:DNA replication, removal of RNA primer"/>
    <property type="evidence" value="ECO:0007669"/>
    <property type="project" value="TreeGrafter"/>
</dbReference>
<dbReference type="RefSeq" id="WP_140701051.1">
    <property type="nucleotide sequence ID" value="NZ_VFSY01000023.1"/>
</dbReference>
<keyword evidence="8 10" id="KW-0255">Endonuclease</keyword>
<proteinExistence type="inferred from homology"/>
<evidence type="ECO:0000256" key="1">
    <source>
        <dbReference type="ARBA" id="ARBA00000077"/>
    </source>
</evidence>
<dbReference type="PANTHER" id="PTHR10954:SF23">
    <property type="entry name" value="RIBONUCLEASE"/>
    <property type="match status" value="1"/>
</dbReference>
<comment type="cofactor">
    <cofactor evidence="10">
        <name>Mn(2+)</name>
        <dbReference type="ChEBI" id="CHEBI:29035"/>
    </cofactor>
    <cofactor evidence="10">
        <name>Mg(2+)</name>
        <dbReference type="ChEBI" id="CHEBI:18420"/>
    </cofactor>
    <text evidence="10">Manganese or magnesium. Binds 1 divalent metal ion per monomer in the absence of substrate. May bind a second metal ion after substrate binding.</text>
</comment>
<comment type="similarity">
    <text evidence="4">Belongs to the RNase HII family. RnhC subfamily.</text>
</comment>
<dbReference type="GO" id="GO:0006298">
    <property type="term" value="P:mismatch repair"/>
    <property type="evidence" value="ECO:0007669"/>
    <property type="project" value="TreeGrafter"/>
</dbReference>
<dbReference type="GO" id="GO:0003723">
    <property type="term" value="F:RNA binding"/>
    <property type="evidence" value="ECO:0007669"/>
    <property type="project" value="UniProtKB-UniRule"/>
</dbReference>
<evidence type="ECO:0000256" key="9">
    <source>
        <dbReference type="ARBA" id="ARBA00022801"/>
    </source>
</evidence>
<evidence type="ECO:0000256" key="7">
    <source>
        <dbReference type="ARBA" id="ARBA00022723"/>
    </source>
</evidence>